<organism evidence="3">
    <name type="scientific">Gongylonema pulchrum</name>
    <dbReference type="NCBI Taxonomy" id="637853"/>
    <lineage>
        <taxon>Eukaryota</taxon>
        <taxon>Metazoa</taxon>
        <taxon>Ecdysozoa</taxon>
        <taxon>Nematoda</taxon>
        <taxon>Chromadorea</taxon>
        <taxon>Rhabditida</taxon>
        <taxon>Spirurina</taxon>
        <taxon>Spiruromorpha</taxon>
        <taxon>Spiruroidea</taxon>
        <taxon>Gongylonematidae</taxon>
        <taxon>Gongylonema</taxon>
    </lineage>
</organism>
<dbReference type="WBParaSite" id="GPUH_0001412901-mRNA-1">
    <property type="protein sequence ID" value="GPUH_0001412901-mRNA-1"/>
    <property type="gene ID" value="GPUH_0001412901"/>
</dbReference>
<reference evidence="3" key="1">
    <citation type="submission" date="2016-06" db="UniProtKB">
        <authorList>
            <consortium name="WormBaseParasite"/>
        </authorList>
    </citation>
    <scope>IDENTIFICATION</scope>
</reference>
<evidence type="ECO:0000313" key="3">
    <source>
        <dbReference type="WBParaSite" id="GPUH_0001412901-mRNA-1"/>
    </source>
</evidence>
<proteinExistence type="predicted"/>
<protein>
    <submittedName>
        <fullName evidence="1 3">Uncharacterized protein</fullName>
    </submittedName>
</protein>
<sequence>MAGFGQSPDYSDAGNRISGFTIHVQIPLNARPTYSFALEWEKRRHRSRSRNKSQTVVCEPDSRLKNNLKFILRKIMHWWYIALGTNEVKERTMARVLELPTAKERSRERVEKVDAVAQTTNAEPAYDNLKDYEEWMDSGMQDRTGGTKNGVGDAERFIRLKLLLRQDHHGSVIVENALYGQIPERFTLIEALRSVLANAELPPFRSNYARLYMLPEDDSKPAQELRYDTDRLRPLKHFCRHGYKCTLILDTSNTYKRSP</sequence>
<reference evidence="1 2" key="2">
    <citation type="submission" date="2018-11" db="EMBL/GenBank/DDBJ databases">
        <authorList>
            <consortium name="Pathogen Informatics"/>
        </authorList>
    </citation>
    <scope>NUCLEOTIDE SEQUENCE [LARGE SCALE GENOMIC DNA]</scope>
</reference>
<gene>
    <name evidence="1" type="ORF">GPUH_LOCUS14113</name>
</gene>
<name>A0A183DZH3_9BILA</name>
<evidence type="ECO:0000313" key="1">
    <source>
        <dbReference type="EMBL" id="VDN23584.1"/>
    </source>
</evidence>
<accession>A0A183DZH3</accession>
<keyword evidence="2" id="KW-1185">Reference proteome</keyword>
<dbReference type="Proteomes" id="UP000271098">
    <property type="component" value="Unassembled WGS sequence"/>
</dbReference>
<dbReference type="AlphaFoldDB" id="A0A183DZH3"/>
<dbReference type="EMBL" id="UYRT01080901">
    <property type="protein sequence ID" value="VDN23584.1"/>
    <property type="molecule type" value="Genomic_DNA"/>
</dbReference>
<evidence type="ECO:0000313" key="2">
    <source>
        <dbReference type="Proteomes" id="UP000271098"/>
    </source>
</evidence>